<dbReference type="PANTHER" id="PTHR38696:SF1">
    <property type="entry name" value="MEDIATOR OF RNA POLYMERASE II TRANSCRIPTION SUBUNIT 13"/>
    <property type="match status" value="1"/>
</dbReference>
<dbReference type="EMBL" id="BQFW01000005">
    <property type="protein sequence ID" value="GJJ71469.1"/>
    <property type="molecule type" value="Genomic_DNA"/>
</dbReference>
<proteinExistence type="predicted"/>
<sequence>MTILGKVEDSSRAPTAYYPSGPVPVPNRFCCIILSSDDRLRLVGTPPEISAQLRPLINQTWGEGIQKESVYQTNAHEFKLISNPWNTIGPEGEMPQARRLILLILRLMAIHGWNLLKNMDLETRETTLFFESPATLPRPPPGAPLPPDMHQFFAISFDRDDLIRILDAPIMLEPVLHALRKHWPLG</sequence>
<organism evidence="1 2">
    <name type="scientific">Entomortierella parvispora</name>
    <dbReference type="NCBI Taxonomy" id="205924"/>
    <lineage>
        <taxon>Eukaryota</taxon>
        <taxon>Fungi</taxon>
        <taxon>Fungi incertae sedis</taxon>
        <taxon>Mucoromycota</taxon>
        <taxon>Mortierellomycotina</taxon>
        <taxon>Mortierellomycetes</taxon>
        <taxon>Mortierellales</taxon>
        <taxon>Mortierellaceae</taxon>
        <taxon>Entomortierella</taxon>
    </lineage>
</organism>
<gene>
    <name evidence="1" type="ORF">EMPS_03819</name>
</gene>
<dbReference type="OrthoDB" id="58379at2759"/>
<accession>A0A9P3LV06</accession>
<reference evidence="1" key="2">
    <citation type="journal article" date="2022" name="Microbiol. Resour. Announc.">
        <title>Whole-Genome Sequence of Entomortierella parvispora E1425, a Mucoromycotan Fungus Associated with Burkholderiaceae-Related Endosymbiotic Bacteria.</title>
        <authorList>
            <person name="Herlambang A."/>
            <person name="Guo Y."/>
            <person name="Takashima Y."/>
            <person name="Narisawa K."/>
            <person name="Ohta H."/>
            <person name="Nishizawa T."/>
        </authorList>
    </citation>
    <scope>NUCLEOTIDE SEQUENCE</scope>
    <source>
        <strain evidence="1">E1425</strain>
    </source>
</reference>
<dbReference type="Proteomes" id="UP000827284">
    <property type="component" value="Unassembled WGS sequence"/>
</dbReference>
<evidence type="ECO:0000313" key="2">
    <source>
        <dbReference type="Proteomes" id="UP000827284"/>
    </source>
</evidence>
<dbReference type="AlphaFoldDB" id="A0A9P3LV06"/>
<comment type="caution">
    <text evidence="1">The sequence shown here is derived from an EMBL/GenBank/DDBJ whole genome shotgun (WGS) entry which is preliminary data.</text>
</comment>
<reference evidence="1" key="1">
    <citation type="submission" date="2021-11" db="EMBL/GenBank/DDBJ databases">
        <authorList>
            <person name="Herlambang A."/>
            <person name="Guo Y."/>
            <person name="Takashima Y."/>
            <person name="Nishizawa T."/>
        </authorList>
    </citation>
    <scope>NUCLEOTIDE SEQUENCE</scope>
    <source>
        <strain evidence="1">E1425</strain>
    </source>
</reference>
<keyword evidence="2" id="KW-1185">Reference proteome</keyword>
<dbReference type="PANTHER" id="PTHR38696">
    <property type="entry name" value="MEDIATOR OF RNA POLYMERASE II TRANSCRIPTION SUBUNIT 13"/>
    <property type="match status" value="1"/>
</dbReference>
<name>A0A9P3LV06_9FUNG</name>
<protein>
    <submittedName>
        <fullName evidence="1">Uncharacterized protein</fullName>
    </submittedName>
</protein>
<evidence type="ECO:0000313" key="1">
    <source>
        <dbReference type="EMBL" id="GJJ71469.1"/>
    </source>
</evidence>